<dbReference type="AlphaFoldDB" id="A0A382HEH2"/>
<organism evidence="1">
    <name type="scientific">marine metagenome</name>
    <dbReference type="NCBI Taxonomy" id="408172"/>
    <lineage>
        <taxon>unclassified sequences</taxon>
        <taxon>metagenomes</taxon>
        <taxon>ecological metagenomes</taxon>
    </lineage>
</organism>
<evidence type="ECO:0000313" key="1">
    <source>
        <dbReference type="EMBL" id="SVB85133.1"/>
    </source>
</evidence>
<dbReference type="SUPFAM" id="SSF49478">
    <property type="entry name" value="Cna protein B-type domain"/>
    <property type="match status" value="1"/>
</dbReference>
<sequence>MELIYCHARILNQNDLNLYMTLERLIIVTALIIQVLFGQNSTQLNVNGIAYYKSGVLLENAETILMDTTEKVISRTTTDKKFLKKFGGGKFSFSNLIPGHYKIRIVTGEDININHRFELKNESIDLGSLYPFKEFPKYSLTKYKPSSKFKMRRIPTSPIPSDSINIRHVIVDLDGNANTVIVDSIIIDSVYYTDAKTLERGMLLKEKVYFIYNDYGVFIHQSRSLKNRIEELQRRDGYVIFQSEDTLSYNNIFFEPEMNNPEVATFHFSDTTGKAVYHSLFDIYKVRSGPSYLGNSVKKGFYLGLISVLSGDYGTIITVVPIVTLGKVGYDWYKDKRSNYFLPKNENTPFPKNMFVFSFTEWFWKKSQPIISPIVNSRPVKWWTSRKLRKIQKQAAKRKSASD</sequence>
<dbReference type="InterPro" id="IPR013783">
    <property type="entry name" value="Ig-like_fold"/>
</dbReference>
<accession>A0A382HEH2</accession>
<dbReference type="Gene3D" id="2.60.40.10">
    <property type="entry name" value="Immunoglobulins"/>
    <property type="match status" value="1"/>
</dbReference>
<name>A0A382HEH2_9ZZZZ</name>
<gene>
    <name evidence="1" type="ORF">METZ01_LOCUS237987</name>
</gene>
<reference evidence="1" key="1">
    <citation type="submission" date="2018-05" db="EMBL/GenBank/DDBJ databases">
        <authorList>
            <person name="Lanie J.A."/>
            <person name="Ng W.-L."/>
            <person name="Kazmierczak K.M."/>
            <person name="Andrzejewski T.M."/>
            <person name="Davidsen T.M."/>
            <person name="Wayne K.J."/>
            <person name="Tettelin H."/>
            <person name="Glass J.I."/>
            <person name="Rusch D."/>
            <person name="Podicherti R."/>
            <person name="Tsui H.-C.T."/>
            <person name="Winkler M.E."/>
        </authorList>
    </citation>
    <scope>NUCLEOTIDE SEQUENCE</scope>
</reference>
<protein>
    <submittedName>
        <fullName evidence="1">Uncharacterized protein</fullName>
    </submittedName>
</protein>
<dbReference type="EMBL" id="UINC01060533">
    <property type="protein sequence ID" value="SVB85133.1"/>
    <property type="molecule type" value="Genomic_DNA"/>
</dbReference>
<proteinExistence type="predicted"/>